<evidence type="ECO:0000256" key="2">
    <source>
        <dbReference type="ARBA" id="ARBA00010792"/>
    </source>
</evidence>
<reference evidence="9 10" key="1">
    <citation type="submission" date="2018-09" db="EMBL/GenBank/DDBJ databases">
        <title>Murine metabolic-syndrome-specific gut microbial biobank.</title>
        <authorList>
            <person name="Liu C."/>
        </authorList>
    </citation>
    <scope>NUCLEOTIDE SEQUENCE [LARGE SCALE GENOMIC DNA]</scope>
    <source>
        <strain evidence="9 10">0.1xD8-82</strain>
    </source>
</reference>
<dbReference type="Pfam" id="PF09335">
    <property type="entry name" value="VTT_dom"/>
    <property type="match status" value="1"/>
</dbReference>
<proteinExistence type="inferred from homology"/>
<evidence type="ECO:0000313" key="9">
    <source>
        <dbReference type="EMBL" id="RKI94012.1"/>
    </source>
</evidence>
<dbReference type="InterPro" id="IPR051311">
    <property type="entry name" value="DedA_domain"/>
</dbReference>
<feature type="transmembrane region" description="Helical" evidence="7">
    <location>
        <begin position="146"/>
        <end position="168"/>
    </location>
</feature>
<evidence type="ECO:0000256" key="3">
    <source>
        <dbReference type="ARBA" id="ARBA00022475"/>
    </source>
</evidence>
<comment type="subcellular location">
    <subcellularLocation>
        <location evidence="1">Cell membrane</location>
        <topology evidence="1">Multi-pass membrane protein</topology>
    </subcellularLocation>
</comment>
<sequence>MTLDILMQYFTRYGGIAIFVIVLLEYLNLPGFPAGVIMPLAGIWAAKGNIAFLPALLITVAAGLTGSLILYYLGYKGGELFLQKYLNKFPKQRPVIEEKLAWIRQRGSIGIFFSKLIPMIRTLVSIPAGVSKMNLIQYTVSSTLGIFVWNLFFVGAGYFMGDAVLNYFM</sequence>
<evidence type="ECO:0000256" key="4">
    <source>
        <dbReference type="ARBA" id="ARBA00022692"/>
    </source>
</evidence>
<feature type="transmembrane region" description="Helical" evidence="7">
    <location>
        <begin position="12"/>
        <end position="29"/>
    </location>
</feature>
<evidence type="ECO:0000313" key="10">
    <source>
        <dbReference type="Proteomes" id="UP000280696"/>
    </source>
</evidence>
<dbReference type="RefSeq" id="WP_120465601.1">
    <property type="nucleotide sequence ID" value="NZ_RAYQ01000001.1"/>
</dbReference>
<keyword evidence="3" id="KW-1003">Cell membrane</keyword>
<evidence type="ECO:0000259" key="8">
    <source>
        <dbReference type="Pfam" id="PF09335"/>
    </source>
</evidence>
<dbReference type="EMBL" id="RAYQ01000001">
    <property type="protein sequence ID" value="RKI94012.1"/>
    <property type="molecule type" value="Genomic_DNA"/>
</dbReference>
<feature type="transmembrane region" description="Helical" evidence="7">
    <location>
        <begin position="49"/>
        <end position="74"/>
    </location>
</feature>
<keyword evidence="6 7" id="KW-0472">Membrane</keyword>
<dbReference type="GO" id="GO:0005886">
    <property type="term" value="C:plasma membrane"/>
    <property type="evidence" value="ECO:0007669"/>
    <property type="project" value="UniProtKB-SubCell"/>
</dbReference>
<dbReference type="AlphaFoldDB" id="A0A3A9ARI8"/>
<evidence type="ECO:0000256" key="7">
    <source>
        <dbReference type="SAM" id="Phobius"/>
    </source>
</evidence>
<evidence type="ECO:0000256" key="1">
    <source>
        <dbReference type="ARBA" id="ARBA00004651"/>
    </source>
</evidence>
<keyword evidence="4 7" id="KW-0812">Transmembrane</keyword>
<gene>
    <name evidence="9" type="ORF">D7V94_00030</name>
</gene>
<keyword evidence="5 7" id="KW-1133">Transmembrane helix</keyword>
<dbReference type="InterPro" id="IPR032816">
    <property type="entry name" value="VTT_dom"/>
</dbReference>
<evidence type="ECO:0000256" key="6">
    <source>
        <dbReference type="ARBA" id="ARBA00023136"/>
    </source>
</evidence>
<name>A0A3A9ARI8_9FIRM</name>
<keyword evidence="10" id="KW-1185">Reference proteome</keyword>
<feature type="domain" description="VTT" evidence="8">
    <location>
        <begin position="36"/>
        <end position="158"/>
    </location>
</feature>
<dbReference type="PANTHER" id="PTHR42709">
    <property type="entry name" value="ALKALINE PHOSPHATASE LIKE PROTEIN"/>
    <property type="match status" value="1"/>
</dbReference>
<dbReference type="PANTHER" id="PTHR42709:SF6">
    <property type="entry name" value="UNDECAPRENYL PHOSPHATE TRANSPORTER A"/>
    <property type="match status" value="1"/>
</dbReference>
<accession>A0A3A9ARI8</accession>
<dbReference type="Proteomes" id="UP000280696">
    <property type="component" value="Unassembled WGS sequence"/>
</dbReference>
<evidence type="ECO:0000256" key="5">
    <source>
        <dbReference type="ARBA" id="ARBA00022989"/>
    </source>
</evidence>
<protein>
    <submittedName>
        <fullName evidence="9">DedA family protein</fullName>
    </submittedName>
</protein>
<dbReference type="OrthoDB" id="9813426at2"/>
<feature type="transmembrane region" description="Helical" evidence="7">
    <location>
        <begin position="109"/>
        <end position="126"/>
    </location>
</feature>
<organism evidence="9 10">
    <name type="scientific">Parablautia intestinalis</name>
    <dbReference type="NCBI Taxonomy" id="2320100"/>
    <lineage>
        <taxon>Bacteria</taxon>
        <taxon>Bacillati</taxon>
        <taxon>Bacillota</taxon>
        <taxon>Clostridia</taxon>
        <taxon>Lachnospirales</taxon>
        <taxon>Lachnospiraceae</taxon>
        <taxon>Parablautia</taxon>
    </lineage>
</organism>
<comment type="caution">
    <text evidence="9">The sequence shown here is derived from an EMBL/GenBank/DDBJ whole genome shotgun (WGS) entry which is preliminary data.</text>
</comment>
<comment type="similarity">
    <text evidence="2">Belongs to the DedA family.</text>
</comment>